<comment type="caution">
    <text evidence="2">The sequence shown here is derived from an EMBL/GenBank/DDBJ whole genome shotgun (WGS) entry which is preliminary data.</text>
</comment>
<dbReference type="RefSeq" id="WP_247200203.1">
    <property type="nucleotide sequence ID" value="NZ_JALKCG010000002.1"/>
</dbReference>
<dbReference type="EMBL" id="JALKCG010000002">
    <property type="protein sequence ID" value="MCK0208224.1"/>
    <property type="molecule type" value="Genomic_DNA"/>
</dbReference>
<keyword evidence="3" id="KW-1185">Reference proteome</keyword>
<keyword evidence="1" id="KW-0732">Signal</keyword>
<name>A0ABT0DLZ5_9HYPH</name>
<sequence>MLRHLLAAAFMLAALTGPALAHPHVWVEVRSELDYAPDGKLAGVRHHWKFDEAFSTYALQGLETTPDGKPSAATLKELAQVNIDSLKEFDYFTYAKRGKQSSPFLPPKDYSLTYDGTALTLHFTLPFADPPAKKGALTLDVYDPTYFVAFQLADETPVTLAGAAQGCALTLHRPDPAATQTSTLSESFFNALTTASEFGSQFANRVTVTCS</sequence>
<accession>A0ABT0DLZ5</accession>
<evidence type="ECO:0000313" key="3">
    <source>
        <dbReference type="Proteomes" id="UP001202867"/>
    </source>
</evidence>
<dbReference type="Proteomes" id="UP001202867">
    <property type="component" value="Unassembled WGS sequence"/>
</dbReference>
<reference evidence="3" key="1">
    <citation type="submission" date="2023-07" db="EMBL/GenBank/DDBJ databases">
        <title>Ancylobacter moscoviensis sp. nov., facultatively methylotrophic bacteria from activated sludge and the reclassification of Starkeya novella (Starkey 1934) Kelly et al. 2000 as Ancylobacter novellus comb. nov., Starkeya koreensis Im et al. 2006 as Ancylobacter koreensis comb.nov., Angulomicrobium tetraedrale Vasil'eva et al. 1986 as Ancylobacter tetraedralis comb. nov., Angulomicrobium amanitiforme Fritz et al. 2004 as Ancylobacter amanitiformis comb. nov. and Methylorhabdus multivorans Doronina et al. 1996 as Ancylobacter multivorans comb. nov. and emended description of the genus Ancylobacter.</title>
        <authorList>
            <person name="Doronina N."/>
            <person name="Chemodurova A."/>
            <person name="Grouzdev D."/>
            <person name="Koziaeva V."/>
            <person name="Shi W."/>
            <person name="Wu L."/>
            <person name="Kaparullina E."/>
        </authorList>
    </citation>
    <scope>NUCLEOTIDE SEQUENCE [LARGE SCALE GENOMIC DNA]</scope>
    <source>
        <strain evidence="3">Jip08</strain>
    </source>
</reference>
<gene>
    <name evidence="2" type="ORF">MWN33_09290</name>
</gene>
<dbReference type="InterPro" id="IPR010412">
    <property type="entry name" value="DUF1007"/>
</dbReference>
<dbReference type="Pfam" id="PF06226">
    <property type="entry name" value="DUF1007"/>
    <property type="match status" value="1"/>
</dbReference>
<dbReference type="InterPro" id="IPR016537">
    <property type="entry name" value="UCP008159_ABC"/>
</dbReference>
<feature type="signal peptide" evidence="1">
    <location>
        <begin position="1"/>
        <end position="21"/>
    </location>
</feature>
<evidence type="ECO:0000313" key="2">
    <source>
        <dbReference type="EMBL" id="MCK0208224.1"/>
    </source>
</evidence>
<evidence type="ECO:0000256" key="1">
    <source>
        <dbReference type="SAM" id="SignalP"/>
    </source>
</evidence>
<organism evidence="2 3">
    <name type="scientific">Ancylobacter koreensis</name>
    <dbReference type="NCBI Taxonomy" id="266121"/>
    <lineage>
        <taxon>Bacteria</taxon>
        <taxon>Pseudomonadati</taxon>
        <taxon>Pseudomonadota</taxon>
        <taxon>Alphaproteobacteria</taxon>
        <taxon>Hyphomicrobiales</taxon>
        <taxon>Xanthobacteraceae</taxon>
        <taxon>Ancylobacter</taxon>
    </lineage>
</organism>
<dbReference type="PIRSF" id="PIRSF008159">
    <property type="entry name" value="UCP008159_ABC"/>
    <property type="match status" value="1"/>
</dbReference>
<proteinExistence type="predicted"/>
<protein>
    <submittedName>
        <fullName evidence="2">DUF1007 family protein</fullName>
    </submittedName>
</protein>
<feature type="chain" id="PRO_5045445702" evidence="1">
    <location>
        <begin position="22"/>
        <end position="211"/>
    </location>
</feature>